<dbReference type="Gene3D" id="3.40.470.10">
    <property type="entry name" value="Uracil-DNA glycosylase-like domain"/>
    <property type="match status" value="1"/>
</dbReference>
<keyword evidence="2" id="KW-0479">Metal-binding</keyword>
<evidence type="ECO:0000256" key="7">
    <source>
        <dbReference type="ARBA" id="ARBA00023204"/>
    </source>
</evidence>
<dbReference type="GO" id="GO:0004844">
    <property type="term" value="F:uracil DNA N-glycosylase activity"/>
    <property type="evidence" value="ECO:0007669"/>
    <property type="project" value="UniProtKB-EC"/>
</dbReference>
<dbReference type="SMART" id="SM00987">
    <property type="entry name" value="UreE_C"/>
    <property type="match status" value="1"/>
</dbReference>
<sequence>MFGEGSGKAAVMLIGEAPGRTEVEMKRPFVGRAGKNLDMFLAQIRLNREDIFITNSVKFRPTREGRDANRAPTPGEIAGMRDFLMEEIRIVGPKVIVTLGGVPLKSVTNDMKAAIGASHGRPAVLPGDGRTLFPLYHPASIIYRKELAAVYQQDLERLAAFIAEMG</sequence>
<gene>
    <name evidence="9" type="primary">tmung_5</name>
    <name evidence="9" type="ORF">SDC9_191858</name>
</gene>
<keyword evidence="7" id="KW-0234">DNA repair</keyword>
<keyword evidence="9" id="KW-0326">Glycosidase</keyword>
<name>A0A645I0B5_9ZZZZ</name>
<evidence type="ECO:0000256" key="2">
    <source>
        <dbReference type="ARBA" id="ARBA00022723"/>
    </source>
</evidence>
<dbReference type="EMBL" id="VSSQ01103316">
    <property type="protein sequence ID" value="MPN44296.1"/>
    <property type="molecule type" value="Genomic_DNA"/>
</dbReference>
<dbReference type="CDD" id="cd10030">
    <property type="entry name" value="UDG-F4_TTUDGA_SPO1dp_like"/>
    <property type="match status" value="1"/>
</dbReference>
<evidence type="ECO:0000256" key="5">
    <source>
        <dbReference type="ARBA" id="ARBA00023004"/>
    </source>
</evidence>
<evidence type="ECO:0000259" key="8">
    <source>
        <dbReference type="SMART" id="SM00986"/>
    </source>
</evidence>
<evidence type="ECO:0000256" key="4">
    <source>
        <dbReference type="ARBA" id="ARBA00022801"/>
    </source>
</evidence>
<feature type="domain" description="Uracil-DNA glycosylase-like" evidence="8">
    <location>
        <begin position="2"/>
        <end position="156"/>
    </location>
</feature>
<reference evidence="9" key="1">
    <citation type="submission" date="2019-08" db="EMBL/GenBank/DDBJ databases">
        <authorList>
            <person name="Kucharzyk K."/>
            <person name="Murdoch R.W."/>
            <person name="Higgins S."/>
            <person name="Loffler F."/>
        </authorList>
    </citation>
    <scope>NUCLEOTIDE SEQUENCE</scope>
</reference>
<dbReference type="GO" id="GO:0051539">
    <property type="term" value="F:4 iron, 4 sulfur cluster binding"/>
    <property type="evidence" value="ECO:0007669"/>
    <property type="project" value="UniProtKB-KW"/>
</dbReference>
<evidence type="ECO:0000256" key="1">
    <source>
        <dbReference type="ARBA" id="ARBA00022485"/>
    </source>
</evidence>
<dbReference type="InterPro" id="IPR005122">
    <property type="entry name" value="Uracil-DNA_glycosylase-like"/>
</dbReference>
<evidence type="ECO:0000256" key="3">
    <source>
        <dbReference type="ARBA" id="ARBA00022763"/>
    </source>
</evidence>
<dbReference type="SUPFAM" id="SSF52141">
    <property type="entry name" value="Uracil-DNA glycosylase-like"/>
    <property type="match status" value="1"/>
</dbReference>
<dbReference type="GO" id="GO:0006281">
    <property type="term" value="P:DNA repair"/>
    <property type="evidence" value="ECO:0007669"/>
    <property type="project" value="UniProtKB-KW"/>
</dbReference>
<evidence type="ECO:0000256" key="6">
    <source>
        <dbReference type="ARBA" id="ARBA00023014"/>
    </source>
</evidence>
<comment type="caution">
    <text evidence="9">The sequence shown here is derived from an EMBL/GenBank/DDBJ whole genome shotgun (WGS) entry which is preliminary data.</text>
</comment>
<dbReference type="Pfam" id="PF03167">
    <property type="entry name" value="UDG"/>
    <property type="match status" value="1"/>
</dbReference>
<dbReference type="GO" id="GO:0046872">
    <property type="term" value="F:metal ion binding"/>
    <property type="evidence" value="ECO:0007669"/>
    <property type="project" value="UniProtKB-KW"/>
</dbReference>
<dbReference type="PANTHER" id="PTHR33693">
    <property type="entry name" value="TYPE-5 URACIL-DNA GLYCOSYLASE"/>
    <property type="match status" value="1"/>
</dbReference>
<keyword evidence="1" id="KW-0004">4Fe-4S</keyword>
<dbReference type="PANTHER" id="PTHR33693:SF1">
    <property type="entry name" value="TYPE-4 URACIL-DNA GLYCOSYLASE"/>
    <property type="match status" value="1"/>
</dbReference>
<dbReference type="InterPro" id="IPR051536">
    <property type="entry name" value="UDG_Type-4/5"/>
</dbReference>
<dbReference type="EC" id="3.2.2.27" evidence="9"/>
<organism evidence="9">
    <name type="scientific">bioreactor metagenome</name>
    <dbReference type="NCBI Taxonomy" id="1076179"/>
    <lineage>
        <taxon>unclassified sequences</taxon>
        <taxon>metagenomes</taxon>
        <taxon>ecological metagenomes</taxon>
    </lineage>
</organism>
<dbReference type="InterPro" id="IPR036895">
    <property type="entry name" value="Uracil-DNA_glycosylase-like_sf"/>
</dbReference>
<proteinExistence type="predicted"/>
<keyword evidence="5" id="KW-0408">Iron</keyword>
<evidence type="ECO:0000313" key="9">
    <source>
        <dbReference type="EMBL" id="MPN44296.1"/>
    </source>
</evidence>
<accession>A0A645I0B5</accession>
<keyword evidence="4 9" id="KW-0378">Hydrolase</keyword>
<keyword evidence="3" id="KW-0227">DNA damage</keyword>
<dbReference type="AlphaFoldDB" id="A0A645I0B5"/>
<protein>
    <submittedName>
        <fullName evidence="9">Type-4 uracil-DNA glycosylase</fullName>
        <ecNumber evidence="9">3.2.2.27</ecNumber>
    </submittedName>
</protein>
<dbReference type="SMART" id="SM00986">
    <property type="entry name" value="UDG"/>
    <property type="match status" value="1"/>
</dbReference>
<keyword evidence="6" id="KW-0411">Iron-sulfur</keyword>